<dbReference type="EMBL" id="CP007453">
    <property type="protein sequence ID" value="AHM58245.1"/>
    <property type="molecule type" value="Genomic_DNA"/>
</dbReference>
<keyword evidence="5" id="KW-1185">Reference proteome</keyword>
<name>W8TBN9_PEPAC</name>
<dbReference type="KEGG" id="eac:EAL2_808p07420"/>
<keyword evidence="2" id="KW-0472">Membrane</keyword>
<geneLocation type="plasmid" evidence="4 5">
    <name>EAL2_808p</name>
</geneLocation>
<feature type="domain" description="Zinc-ribbon" evidence="3">
    <location>
        <begin position="4"/>
        <end position="25"/>
    </location>
</feature>
<dbReference type="PATRIC" id="fig|1286171.3.peg.2930"/>
<feature type="region of interest" description="Disordered" evidence="1">
    <location>
        <begin position="98"/>
        <end position="120"/>
    </location>
</feature>
<evidence type="ECO:0000256" key="1">
    <source>
        <dbReference type="SAM" id="MobiDB-lite"/>
    </source>
</evidence>
<organism evidence="4 5">
    <name type="scientific">Peptoclostridium acidaminophilum DSM 3953</name>
    <dbReference type="NCBI Taxonomy" id="1286171"/>
    <lineage>
        <taxon>Bacteria</taxon>
        <taxon>Bacillati</taxon>
        <taxon>Bacillota</taxon>
        <taxon>Clostridia</taxon>
        <taxon>Peptostreptococcales</taxon>
        <taxon>Peptoclostridiaceae</taxon>
        <taxon>Peptoclostridium</taxon>
    </lineage>
</organism>
<keyword evidence="2" id="KW-1133">Transmembrane helix</keyword>
<dbReference type="Pfam" id="PF13240">
    <property type="entry name" value="Zn_Ribbon_1"/>
    <property type="match status" value="1"/>
</dbReference>
<gene>
    <name evidence="4" type="ORF">EAL2_808p07420</name>
</gene>
<dbReference type="AlphaFoldDB" id="W8TBN9"/>
<dbReference type="HOGENOM" id="CLU_1064548_0_0_9"/>
<protein>
    <recommendedName>
        <fullName evidence="3">Zinc-ribbon domain-containing protein</fullName>
    </recommendedName>
</protein>
<evidence type="ECO:0000313" key="5">
    <source>
        <dbReference type="Proteomes" id="UP000019591"/>
    </source>
</evidence>
<dbReference type="RefSeq" id="WP_025437080.1">
    <property type="nucleotide sequence ID" value="NZ_CP007453.1"/>
</dbReference>
<evidence type="ECO:0000256" key="2">
    <source>
        <dbReference type="SAM" id="Phobius"/>
    </source>
</evidence>
<dbReference type="InterPro" id="IPR026870">
    <property type="entry name" value="Zinc_ribbon_dom"/>
</dbReference>
<dbReference type="OrthoDB" id="2017707at2"/>
<dbReference type="Proteomes" id="UP000019591">
    <property type="component" value="Plasmid EAL2_808p"/>
</dbReference>
<accession>W8TBN9</accession>
<sequence>MNKFCVQCGSPLSPDSKFCESCGNRIEGLSPLKEDPESPAELQDYDDAASEREFMETIGEQPKKGGFGKAVFISLIVVLLAAAGIWAVFFREQPPVVKPGESAATNTPSESSGSENENSEADRFAGTWILKYWVYEEHGEAGTSVFESRFDMNIVKLADGKLTMELVPLEASINGEAYPADFYSGVEIKAAGYLEGDKLCFDLEKQLEHYIDPYTEFTMPMQVKIPMQESDGMLSGIVDMEYSNLANGASKATYMFEAIKQ</sequence>
<evidence type="ECO:0000313" key="4">
    <source>
        <dbReference type="EMBL" id="AHM58245.1"/>
    </source>
</evidence>
<evidence type="ECO:0000259" key="3">
    <source>
        <dbReference type="Pfam" id="PF13240"/>
    </source>
</evidence>
<reference evidence="4 5" key="1">
    <citation type="journal article" date="2014" name="Genome Announc.">
        <title>Complete Genome Sequence of Amino Acid-Utilizing Eubacterium acidaminophilum al-2 (DSM 3953).</title>
        <authorList>
            <person name="Poehlein A."/>
            <person name="Andreesen J.R."/>
            <person name="Daniel R."/>
        </authorList>
    </citation>
    <scope>NUCLEOTIDE SEQUENCE [LARGE SCALE GENOMIC DNA]</scope>
    <source>
        <strain evidence="4 5">DSM 3953</strain>
        <plasmid evidence="5">Plasmid EAL2_808p</plasmid>
    </source>
</reference>
<feature type="transmembrane region" description="Helical" evidence="2">
    <location>
        <begin position="70"/>
        <end position="89"/>
    </location>
</feature>
<keyword evidence="4" id="KW-0614">Plasmid</keyword>
<proteinExistence type="predicted"/>
<keyword evidence="2" id="KW-0812">Transmembrane</keyword>